<sequence length="79" mass="9301">MIKILQELILSTIEQFLYSFHQDAWYGCQTMVRGTGQIKREDSQRYWRWKLPTRVRPPERSGIAESLIDLPPGLDTTFS</sequence>
<name>A0AB34VH65_9GAMM</name>
<protein>
    <recommendedName>
        <fullName evidence="3">Transposase</fullName>
    </recommendedName>
</protein>
<evidence type="ECO:0000313" key="1">
    <source>
        <dbReference type="EMBL" id="KTS97663.1"/>
    </source>
</evidence>
<proteinExistence type="predicted"/>
<comment type="caution">
    <text evidence="1">The sequence shown here is derived from an EMBL/GenBank/DDBJ whole genome shotgun (WGS) entry which is preliminary data.</text>
</comment>
<organism evidence="1 2">
    <name type="scientific">Pantoea stewartii</name>
    <dbReference type="NCBI Taxonomy" id="66269"/>
    <lineage>
        <taxon>Bacteria</taxon>
        <taxon>Pseudomonadati</taxon>
        <taxon>Pseudomonadota</taxon>
        <taxon>Gammaproteobacteria</taxon>
        <taxon>Enterobacterales</taxon>
        <taxon>Erwiniaceae</taxon>
        <taxon>Pantoea</taxon>
    </lineage>
</organism>
<accession>A0AB34VH65</accession>
<dbReference type="AlphaFoldDB" id="A0AB34VH65"/>
<dbReference type="EMBL" id="LDSI01000014">
    <property type="protein sequence ID" value="KTS97663.1"/>
    <property type="molecule type" value="Genomic_DNA"/>
</dbReference>
<gene>
    <name evidence="1" type="ORF">RSA13_11255</name>
</gene>
<evidence type="ECO:0000313" key="2">
    <source>
        <dbReference type="Proteomes" id="UP000072520"/>
    </source>
</evidence>
<dbReference type="Proteomes" id="UP000072520">
    <property type="component" value="Unassembled WGS sequence"/>
</dbReference>
<evidence type="ECO:0008006" key="3">
    <source>
        <dbReference type="Google" id="ProtNLM"/>
    </source>
</evidence>
<reference evidence="1 2" key="1">
    <citation type="journal article" date="2016" name="Front. Microbiol.">
        <title>Genomic Resource of Rice Seed Associated Bacteria.</title>
        <authorList>
            <person name="Midha S."/>
            <person name="Bansal K."/>
            <person name="Sharma S."/>
            <person name="Kumar N."/>
            <person name="Patil P.P."/>
            <person name="Chaudhry V."/>
            <person name="Patil P.B."/>
        </authorList>
    </citation>
    <scope>NUCLEOTIDE SEQUENCE [LARGE SCALE GENOMIC DNA]</scope>
    <source>
        <strain evidence="1 2">RSA13</strain>
    </source>
</reference>